<accession>A0A075LMD4</accession>
<evidence type="ECO:0000313" key="5">
    <source>
        <dbReference type="EMBL" id="AIF67296.1"/>
    </source>
</evidence>
<reference evidence="6 8" key="2">
    <citation type="submission" date="2016-10" db="EMBL/GenBank/DDBJ databases">
        <authorList>
            <person name="Varghese N."/>
            <person name="Submissions S."/>
        </authorList>
    </citation>
    <scope>NUCLEOTIDE SEQUENCE [LARGE SCALE GENOMIC DNA]</scope>
    <source>
        <strain evidence="6 8">DSM 21619</strain>
    </source>
</reference>
<evidence type="ECO:0000313" key="7">
    <source>
        <dbReference type="Proteomes" id="UP000027980"/>
    </source>
</evidence>
<evidence type="ECO:0000256" key="2">
    <source>
        <dbReference type="ARBA" id="ARBA00022801"/>
    </source>
</evidence>
<accession>A0AAX2EJC5</accession>
<dbReference type="EMBL" id="CP008876">
    <property type="protein sequence ID" value="AIF67296.1"/>
    <property type="molecule type" value="Genomic_DNA"/>
</dbReference>
<sequence>MNYVENLRKYVGHQPVILVGALCLLLDEKQHILLQKRVHPPETWGLPGGLMELGESAEQTAAREVLEETGLTVDELKLVDVYSGKDNFAVAANGDEFYNVTIVYQTSQFYGELILDEAESMQLAFFPLDELPEKMVRSHRRFIKDFSEKE</sequence>
<dbReference type="GO" id="GO:0016787">
    <property type="term" value="F:hydrolase activity"/>
    <property type="evidence" value="ECO:0007669"/>
    <property type="project" value="UniProtKB-KW"/>
</dbReference>
<dbReference type="CDD" id="cd04677">
    <property type="entry name" value="NUDIX_Hydrolase"/>
    <property type="match status" value="1"/>
</dbReference>
<keyword evidence="2 3" id="KW-0378">Hydrolase</keyword>
<name>A0A075LMD4_9BACI</name>
<comment type="cofactor">
    <cofactor evidence="1">
        <name>Mg(2+)</name>
        <dbReference type="ChEBI" id="CHEBI:18420"/>
    </cofactor>
</comment>
<dbReference type="SUPFAM" id="SSF55811">
    <property type="entry name" value="Nudix"/>
    <property type="match status" value="1"/>
</dbReference>
<organism evidence="5 7">
    <name type="scientific">Terribacillus saccharophilus</name>
    <dbReference type="NCBI Taxonomy" id="361277"/>
    <lineage>
        <taxon>Bacteria</taxon>
        <taxon>Bacillati</taxon>
        <taxon>Bacillota</taxon>
        <taxon>Bacilli</taxon>
        <taxon>Bacillales</taxon>
        <taxon>Bacillaceae</taxon>
        <taxon>Terribacillus</taxon>
    </lineage>
</organism>
<dbReference type="AlphaFoldDB" id="A0A075LMD4"/>
<comment type="similarity">
    <text evidence="3">Belongs to the Nudix hydrolase family.</text>
</comment>
<evidence type="ECO:0000256" key="3">
    <source>
        <dbReference type="RuleBase" id="RU003476"/>
    </source>
</evidence>
<dbReference type="Gene3D" id="3.90.79.10">
    <property type="entry name" value="Nucleoside Triphosphate Pyrophosphohydrolase"/>
    <property type="match status" value="1"/>
</dbReference>
<dbReference type="InterPro" id="IPR020084">
    <property type="entry name" value="NUDIX_hydrolase_CS"/>
</dbReference>
<dbReference type="RefSeq" id="WP_038562678.1">
    <property type="nucleotide sequence ID" value="NZ_CP008876.1"/>
</dbReference>
<feature type="domain" description="Nudix hydrolase" evidence="4">
    <location>
        <begin position="16"/>
        <end position="149"/>
    </location>
</feature>
<dbReference type="PANTHER" id="PTHR43046:SF2">
    <property type="entry name" value="8-OXO-DGTP DIPHOSPHATASE-RELATED"/>
    <property type="match status" value="1"/>
</dbReference>
<dbReference type="HOGENOM" id="CLU_037162_7_0_9"/>
<dbReference type="PROSITE" id="PS00893">
    <property type="entry name" value="NUDIX_BOX"/>
    <property type="match status" value="1"/>
</dbReference>
<dbReference type="InterPro" id="IPR000086">
    <property type="entry name" value="NUDIX_hydrolase_dom"/>
</dbReference>
<reference evidence="5 7" key="1">
    <citation type="submission" date="2014-07" db="EMBL/GenBank/DDBJ databases">
        <title>Complete genome sequence of a moderately halophilic bacterium Terribacillus aidingensis MP602, isolated from Cryptomeria fortunei in Tianmu mountain in China.</title>
        <authorList>
            <person name="Wang Y."/>
            <person name="Lu P."/>
            <person name="Zhang L."/>
        </authorList>
    </citation>
    <scope>NUCLEOTIDE SEQUENCE [LARGE SCALE GENOMIC DNA]</scope>
    <source>
        <strain evidence="5 7">MP602</strain>
    </source>
</reference>
<dbReference type="PROSITE" id="PS51462">
    <property type="entry name" value="NUDIX"/>
    <property type="match status" value="1"/>
</dbReference>
<dbReference type="Pfam" id="PF00293">
    <property type="entry name" value="NUDIX"/>
    <property type="match status" value="1"/>
</dbReference>
<protein>
    <submittedName>
        <fullName evidence="6">ADP-ribose pyrophosphatase YjhB, NUDIX family</fullName>
    </submittedName>
    <submittedName>
        <fullName evidence="5">DNA mismatch repair protein MutT</fullName>
    </submittedName>
</protein>
<dbReference type="EMBL" id="FOCD01000005">
    <property type="protein sequence ID" value="SEO00546.1"/>
    <property type="molecule type" value="Genomic_DNA"/>
</dbReference>
<dbReference type="InterPro" id="IPR020476">
    <property type="entry name" value="Nudix_hydrolase"/>
</dbReference>
<evidence type="ECO:0000256" key="1">
    <source>
        <dbReference type="ARBA" id="ARBA00001946"/>
    </source>
</evidence>
<gene>
    <name evidence="5" type="ORF">GZ22_12015</name>
    <name evidence="6" type="ORF">SAMN04489762_3275</name>
</gene>
<evidence type="ECO:0000313" key="8">
    <source>
        <dbReference type="Proteomes" id="UP000199735"/>
    </source>
</evidence>
<evidence type="ECO:0000259" key="4">
    <source>
        <dbReference type="PROSITE" id="PS51462"/>
    </source>
</evidence>
<evidence type="ECO:0000313" key="6">
    <source>
        <dbReference type="EMBL" id="SEO00546.1"/>
    </source>
</evidence>
<dbReference type="GeneID" id="34220063"/>
<proteinExistence type="inferred from homology"/>
<dbReference type="InterPro" id="IPR015797">
    <property type="entry name" value="NUDIX_hydrolase-like_dom_sf"/>
</dbReference>
<dbReference type="PRINTS" id="PR00502">
    <property type="entry name" value="NUDIXFAMILY"/>
</dbReference>
<dbReference type="Proteomes" id="UP000027980">
    <property type="component" value="Chromosome"/>
</dbReference>
<dbReference type="OrthoDB" id="9787476at2"/>
<dbReference type="KEGG" id="tap:GZ22_12015"/>
<dbReference type="Proteomes" id="UP000199735">
    <property type="component" value="Unassembled WGS sequence"/>
</dbReference>
<dbReference type="PANTHER" id="PTHR43046">
    <property type="entry name" value="GDP-MANNOSE MANNOSYL HYDROLASE"/>
    <property type="match status" value="1"/>
</dbReference>